<dbReference type="Gene3D" id="2.130.10.10">
    <property type="entry name" value="YVTN repeat-like/Quinoprotein amine dehydrogenase"/>
    <property type="match status" value="1"/>
</dbReference>
<dbReference type="InterPro" id="IPR015943">
    <property type="entry name" value="WD40/YVTN_repeat-like_dom_sf"/>
</dbReference>
<dbReference type="InterPro" id="IPR036322">
    <property type="entry name" value="WD40_repeat_dom_sf"/>
</dbReference>
<sequence>MSLHLFRISAVDTAGHLRLLLAYESGRVALRQYNGAEPQVSIEGRGWDLLWEANLHKESIMALRVTRDNSLALSVSADHLVGRYDLVASGDDESRFLAHGTKHPGNGSIAFRDDGRVCAVGGWDGRIRLYSTKRMKPLGTLRYHKQNCNTLEFARSITAVEEDEEEEMSKEELIRRSRWLIAGAGDNRVSIWELMTFEK</sequence>
<proteinExistence type="inferred from homology"/>
<keyword evidence="1" id="KW-0853">WD repeat</keyword>
<dbReference type="InterPro" id="IPR019775">
    <property type="entry name" value="WD40_repeat_CS"/>
</dbReference>
<evidence type="ECO:0000313" key="5">
    <source>
        <dbReference type="EMBL" id="KAL0058948.1"/>
    </source>
</evidence>
<dbReference type="SMART" id="SM00320">
    <property type="entry name" value="WD40"/>
    <property type="match status" value="3"/>
</dbReference>
<dbReference type="InterPro" id="IPR001680">
    <property type="entry name" value="WD40_rpt"/>
</dbReference>
<keyword evidence="6" id="KW-1185">Reference proteome</keyword>
<gene>
    <name evidence="5" type="primary">asa1</name>
    <name evidence="5" type="ORF">AAF712_014351</name>
</gene>
<dbReference type="PANTHER" id="PTHR19854:SF1">
    <property type="entry name" value="GUANINE NUCLEOTIDE-BINDING PROTEIN SUBUNIT BETA-LIKE PROTEIN 1"/>
    <property type="match status" value="1"/>
</dbReference>
<dbReference type="EMBL" id="JBBXMP010000261">
    <property type="protein sequence ID" value="KAL0058948.1"/>
    <property type="molecule type" value="Genomic_DNA"/>
</dbReference>
<dbReference type="PANTHER" id="PTHR19854">
    <property type="entry name" value="TRANSDUCIN BETA-LIKE 3"/>
    <property type="match status" value="1"/>
</dbReference>
<dbReference type="PROSITE" id="PS00678">
    <property type="entry name" value="WD_REPEATS_1"/>
    <property type="match status" value="1"/>
</dbReference>
<evidence type="ECO:0000256" key="3">
    <source>
        <dbReference type="ARBA" id="ARBA00037931"/>
    </source>
</evidence>
<accession>A0ABR2ZCD2</accession>
<reference evidence="5 6" key="1">
    <citation type="submission" date="2024-05" db="EMBL/GenBank/DDBJ databases">
        <title>A draft genome resource for the thread blight pathogen Marasmius tenuissimus strain MS-2.</title>
        <authorList>
            <person name="Yulfo-Soto G.E."/>
            <person name="Baruah I.K."/>
            <person name="Amoako-Attah I."/>
            <person name="Bukari Y."/>
            <person name="Meinhardt L.W."/>
            <person name="Bailey B.A."/>
            <person name="Cohen S.P."/>
        </authorList>
    </citation>
    <scope>NUCLEOTIDE SEQUENCE [LARGE SCALE GENOMIC DNA]</scope>
    <source>
        <strain evidence="5 6">MS-2</strain>
    </source>
</reference>
<evidence type="ECO:0000256" key="1">
    <source>
        <dbReference type="ARBA" id="ARBA00022574"/>
    </source>
</evidence>
<evidence type="ECO:0000256" key="4">
    <source>
        <dbReference type="ARBA" id="ARBA00040563"/>
    </source>
</evidence>
<name>A0ABR2ZCD2_9AGAR</name>
<dbReference type="SUPFAM" id="SSF50978">
    <property type="entry name" value="WD40 repeat-like"/>
    <property type="match status" value="1"/>
</dbReference>
<organism evidence="5 6">
    <name type="scientific">Marasmius tenuissimus</name>
    <dbReference type="NCBI Taxonomy" id="585030"/>
    <lineage>
        <taxon>Eukaryota</taxon>
        <taxon>Fungi</taxon>
        <taxon>Dikarya</taxon>
        <taxon>Basidiomycota</taxon>
        <taxon>Agaricomycotina</taxon>
        <taxon>Agaricomycetes</taxon>
        <taxon>Agaricomycetidae</taxon>
        <taxon>Agaricales</taxon>
        <taxon>Marasmiineae</taxon>
        <taxon>Marasmiaceae</taxon>
        <taxon>Marasmius</taxon>
    </lineage>
</organism>
<dbReference type="Proteomes" id="UP001437256">
    <property type="component" value="Unassembled WGS sequence"/>
</dbReference>
<comment type="caution">
    <text evidence="5">The sequence shown here is derived from an EMBL/GenBank/DDBJ whole genome shotgun (WGS) entry which is preliminary data.</text>
</comment>
<dbReference type="Pfam" id="PF00400">
    <property type="entry name" value="WD40"/>
    <property type="match status" value="1"/>
</dbReference>
<evidence type="ECO:0000313" key="6">
    <source>
        <dbReference type="Proteomes" id="UP001437256"/>
    </source>
</evidence>
<evidence type="ECO:0000256" key="2">
    <source>
        <dbReference type="ARBA" id="ARBA00022737"/>
    </source>
</evidence>
<keyword evidence="2" id="KW-0677">Repeat</keyword>
<protein>
    <recommendedName>
        <fullName evidence="4">ASTRA-associated protein 1</fullName>
    </recommendedName>
</protein>
<comment type="similarity">
    <text evidence="3">Belongs to the WD repeat ASA1 family.</text>
</comment>